<proteinExistence type="predicted"/>
<sequence>MTHGSRNSEKGAVDDLGSGNSKARKDKACNQYLDEMADVCSGKIGTALSTIEATDGMWLRKMQRRQIYKRTPRVCNVLGIRGLTEAAMERCEAARNFDGEVSIVTEKCGVSCAWSFNEWLAPTKLITGHKIRNNTRIARGLVLYWWT</sequence>
<reference evidence="1 2" key="1">
    <citation type="journal article" date="2022" name="bioRxiv">
        <title>The genome of the oomycete Peronosclerospora sorghi, a cosmopolitan pathogen of maize and sorghum, is inflated with dispersed pseudogenes.</title>
        <authorList>
            <person name="Fletcher K."/>
            <person name="Martin F."/>
            <person name="Isakeit T."/>
            <person name="Cavanaugh K."/>
            <person name="Magill C."/>
            <person name="Michelmore R."/>
        </authorList>
    </citation>
    <scope>NUCLEOTIDE SEQUENCE [LARGE SCALE GENOMIC DNA]</scope>
    <source>
        <strain evidence="1">P6</strain>
    </source>
</reference>
<dbReference type="EMBL" id="CM047582">
    <property type="protein sequence ID" value="KAI9914679.1"/>
    <property type="molecule type" value="Genomic_DNA"/>
</dbReference>
<accession>A0ACC0W7D6</accession>
<gene>
    <name evidence="1" type="ORF">PsorP6_006821</name>
</gene>
<name>A0ACC0W7D6_9STRA</name>
<dbReference type="Proteomes" id="UP001163321">
    <property type="component" value="Chromosome 3"/>
</dbReference>
<protein>
    <submittedName>
        <fullName evidence="1">Uncharacterized protein</fullName>
    </submittedName>
</protein>
<comment type="caution">
    <text evidence="1">The sequence shown here is derived from an EMBL/GenBank/DDBJ whole genome shotgun (WGS) entry which is preliminary data.</text>
</comment>
<keyword evidence="2" id="KW-1185">Reference proteome</keyword>
<organism evidence="1 2">
    <name type="scientific">Peronosclerospora sorghi</name>
    <dbReference type="NCBI Taxonomy" id="230839"/>
    <lineage>
        <taxon>Eukaryota</taxon>
        <taxon>Sar</taxon>
        <taxon>Stramenopiles</taxon>
        <taxon>Oomycota</taxon>
        <taxon>Peronosporomycetes</taxon>
        <taxon>Peronosporales</taxon>
        <taxon>Peronosporaceae</taxon>
        <taxon>Peronosclerospora</taxon>
    </lineage>
</organism>
<evidence type="ECO:0000313" key="1">
    <source>
        <dbReference type="EMBL" id="KAI9914679.1"/>
    </source>
</evidence>
<evidence type="ECO:0000313" key="2">
    <source>
        <dbReference type="Proteomes" id="UP001163321"/>
    </source>
</evidence>